<dbReference type="Pfam" id="PF13279">
    <property type="entry name" value="4HBT_2"/>
    <property type="match status" value="1"/>
</dbReference>
<keyword evidence="4" id="KW-1185">Reference proteome</keyword>
<dbReference type="PANTHER" id="PTHR31793:SF27">
    <property type="entry name" value="NOVEL THIOESTERASE SUPERFAMILY DOMAIN AND SAPOSIN A-TYPE DOMAIN CONTAINING PROTEIN (0610012H03RIK)"/>
    <property type="match status" value="1"/>
</dbReference>
<evidence type="ECO:0000256" key="2">
    <source>
        <dbReference type="ARBA" id="ARBA00022801"/>
    </source>
</evidence>
<evidence type="ECO:0000313" key="3">
    <source>
        <dbReference type="EMBL" id="GGY65360.1"/>
    </source>
</evidence>
<dbReference type="InterPro" id="IPR050563">
    <property type="entry name" value="4-hydroxybenzoyl-CoA_TE"/>
</dbReference>
<accession>A0ABQ3AUY1</accession>
<reference evidence="4" key="1">
    <citation type="journal article" date="2019" name="Int. J. Syst. Evol. Microbiol.">
        <title>The Global Catalogue of Microorganisms (GCM) 10K type strain sequencing project: providing services to taxonomists for standard genome sequencing and annotation.</title>
        <authorList>
            <consortium name="The Broad Institute Genomics Platform"/>
            <consortium name="The Broad Institute Genome Sequencing Center for Infectious Disease"/>
            <person name="Wu L."/>
            <person name="Ma J."/>
        </authorList>
    </citation>
    <scope>NUCLEOTIDE SEQUENCE [LARGE SCALE GENOMIC DNA]</scope>
    <source>
        <strain evidence="4">KCTC 22280</strain>
    </source>
</reference>
<comment type="similarity">
    <text evidence="1">Belongs to the 4-hydroxybenzoyl-CoA thioesterase family.</text>
</comment>
<comment type="caution">
    <text evidence="3">The sequence shown here is derived from an EMBL/GenBank/DDBJ whole genome shotgun (WGS) entry which is preliminary data.</text>
</comment>
<evidence type="ECO:0000256" key="1">
    <source>
        <dbReference type="ARBA" id="ARBA00005953"/>
    </source>
</evidence>
<organism evidence="3 4">
    <name type="scientific">Marinobacter zhanjiangensis</name>
    <dbReference type="NCBI Taxonomy" id="578215"/>
    <lineage>
        <taxon>Bacteria</taxon>
        <taxon>Pseudomonadati</taxon>
        <taxon>Pseudomonadota</taxon>
        <taxon>Gammaproteobacteria</taxon>
        <taxon>Pseudomonadales</taxon>
        <taxon>Marinobacteraceae</taxon>
        <taxon>Marinobacter</taxon>
    </lineage>
</organism>
<sequence>MTTEILRKRTAYASFDEITTRWADNDLYGHVNNVTYYAWFDSSVNRYLIEEGGLDIHNGREIAYVVSSSCDYFSPIAYPERVEAGLRVEKLGNSSVVYNIGIFRQGEREACAVGRFVHVFVDRTTDRPVPVPGGVRTALEKLTAEADNNSG</sequence>
<dbReference type="InterPro" id="IPR029069">
    <property type="entry name" value="HotDog_dom_sf"/>
</dbReference>
<proteinExistence type="inferred from homology"/>
<dbReference type="Proteomes" id="UP000601597">
    <property type="component" value="Unassembled WGS sequence"/>
</dbReference>
<dbReference type="Gene3D" id="3.10.129.10">
    <property type="entry name" value="Hotdog Thioesterase"/>
    <property type="match status" value="1"/>
</dbReference>
<dbReference type="CDD" id="cd00586">
    <property type="entry name" value="4HBT"/>
    <property type="match status" value="1"/>
</dbReference>
<evidence type="ECO:0000313" key="4">
    <source>
        <dbReference type="Proteomes" id="UP000601597"/>
    </source>
</evidence>
<dbReference type="EMBL" id="BMXV01000002">
    <property type="protein sequence ID" value="GGY65360.1"/>
    <property type="molecule type" value="Genomic_DNA"/>
</dbReference>
<dbReference type="PANTHER" id="PTHR31793">
    <property type="entry name" value="4-HYDROXYBENZOYL-COA THIOESTERASE FAMILY MEMBER"/>
    <property type="match status" value="1"/>
</dbReference>
<evidence type="ECO:0008006" key="5">
    <source>
        <dbReference type="Google" id="ProtNLM"/>
    </source>
</evidence>
<name>A0ABQ3AUY1_9GAMM</name>
<protein>
    <recommendedName>
        <fullName evidence="5">Acyl-CoA thioester hydrolase</fullName>
    </recommendedName>
</protein>
<gene>
    <name evidence="3" type="ORF">GCM10007071_10130</name>
</gene>
<keyword evidence="2" id="KW-0378">Hydrolase</keyword>
<dbReference type="RefSeq" id="WP_189573771.1">
    <property type="nucleotide sequence ID" value="NZ_BMXV01000002.1"/>
</dbReference>
<dbReference type="SUPFAM" id="SSF54637">
    <property type="entry name" value="Thioesterase/thiol ester dehydrase-isomerase"/>
    <property type="match status" value="1"/>
</dbReference>